<sequence>MKKVLLILIFSLVGLSAAQARVGLGVVWGGSAAWNGWRGNYGAGFSLAIGELERVNWEMALRFWGGNNYFNFNIDTAWHVYQYDLASFVGLYIGVGPYFGFQWDMVRYRGSDNRMYSRYAVDFGARVPIGFRFFFARHFEIWLGMVPNVGLLIDIANQAIGGNRFRVGGGIGGEIGFRFWI</sequence>
<evidence type="ECO:0000256" key="1">
    <source>
        <dbReference type="SAM" id="Phobius"/>
    </source>
</evidence>
<feature type="transmembrane region" description="Helical" evidence="1">
    <location>
        <begin position="80"/>
        <end position="101"/>
    </location>
</feature>
<reference evidence="3 4" key="1">
    <citation type="submission" date="2020-03" db="EMBL/GenBank/DDBJ databases">
        <title>Spirochaetal bacteria isolated from arthropods constitute a novel genus Entomospira genus novum within the order Spirochaetales.</title>
        <authorList>
            <person name="Grana-Miraglia L."/>
            <person name="Sikutova S."/>
            <person name="Fingerle V."/>
            <person name="Sing A."/>
            <person name="Castillo-Ramirez S."/>
            <person name="Margos G."/>
            <person name="Rudolf I."/>
        </authorList>
    </citation>
    <scope>NUCLEOTIDE SEQUENCE [LARGE SCALE GENOMIC DNA]</scope>
    <source>
        <strain evidence="3 4">BR193</strain>
    </source>
</reference>
<evidence type="ECO:0000313" key="3">
    <source>
        <dbReference type="EMBL" id="NIZ40654.1"/>
    </source>
</evidence>
<protein>
    <recommendedName>
        <fullName evidence="5">Outer membrane protein beta-barrel domain-containing protein</fullName>
    </recommendedName>
</protein>
<dbReference type="RefSeq" id="WP_167700241.1">
    <property type="nucleotide sequence ID" value="NZ_CP118174.1"/>
</dbReference>
<evidence type="ECO:0000256" key="2">
    <source>
        <dbReference type="SAM" id="SignalP"/>
    </source>
</evidence>
<gene>
    <name evidence="3" type="ORF">HCT14_03895</name>
</gene>
<accession>A0A968GDX5</accession>
<keyword evidence="2" id="KW-0732">Signal</keyword>
<dbReference type="AlphaFoldDB" id="A0A968GDX5"/>
<keyword evidence="4" id="KW-1185">Reference proteome</keyword>
<name>A0A968GDX5_9SPIO</name>
<feature type="chain" id="PRO_5037132477" description="Outer membrane protein beta-barrel domain-containing protein" evidence="2">
    <location>
        <begin position="21"/>
        <end position="181"/>
    </location>
</feature>
<keyword evidence="1" id="KW-0472">Membrane</keyword>
<dbReference type="Proteomes" id="UP000711995">
    <property type="component" value="Unassembled WGS sequence"/>
</dbReference>
<keyword evidence="1" id="KW-0812">Transmembrane</keyword>
<dbReference type="EMBL" id="JAATLJ010000001">
    <property type="protein sequence ID" value="NIZ40654.1"/>
    <property type="molecule type" value="Genomic_DNA"/>
</dbReference>
<proteinExistence type="predicted"/>
<evidence type="ECO:0000313" key="4">
    <source>
        <dbReference type="Proteomes" id="UP000711995"/>
    </source>
</evidence>
<evidence type="ECO:0008006" key="5">
    <source>
        <dbReference type="Google" id="ProtNLM"/>
    </source>
</evidence>
<organism evidence="3 4">
    <name type="scientific">Entomospira entomophila</name>
    <dbReference type="NCBI Taxonomy" id="2719988"/>
    <lineage>
        <taxon>Bacteria</taxon>
        <taxon>Pseudomonadati</taxon>
        <taxon>Spirochaetota</taxon>
        <taxon>Spirochaetia</taxon>
        <taxon>Spirochaetales</taxon>
        <taxon>Spirochaetaceae</taxon>
        <taxon>Entomospira</taxon>
    </lineage>
</organism>
<feature type="signal peptide" evidence="2">
    <location>
        <begin position="1"/>
        <end position="20"/>
    </location>
</feature>
<comment type="caution">
    <text evidence="3">The sequence shown here is derived from an EMBL/GenBank/DDBJ whole genome shotgun (WGS) entry which is preliminary data.</text>
</comment>
<keyword evidence="1" id="KW-1133">Transmembrane helix</keyword>